<gene>
    <name evidence="1" type="ORF">F5144DRAFT_556900</name>
</gene>
<evidence type="ECO:0000313" key="1">
    <source>
        <dbReference type="EMBL" id="KAH6650654.1"/>
    </source>
</evidence>
<organism evidence="1 2">
    <name type="scientific">Chaetomium tenue</name>
    <dbReference type="NCBI Taxonomy" id="1854479"/>
    <lineage>
        <taxon>Eukaryota</taxon>
        <taxon>Fungi</taxon>
        <taxon>Dikarya</taxon>
        <taxon>Ascomycota</taxon>
        <taxon>Pezizomycotina</taxon>
        <taxon>Sordariomycetes</taxon>
        <taxon>Sordariomycetidae</taxon>
        <taxon>Sordariales</taxon>
        <taxon>Chaetomiaceae</taxon>
        <taxon>Chaetomium</taxon>
    </lineage>
</organism>
<reference evidence="1 2" key="1">
    <citation type="journal article" date="2021" name="Nat. Commun.">
        <title>Genetic determinants of endophytism in the Arabidopsis root mycobiome.</title>
        <authorList>
            <person name="Mesny F."/>
            <person name="Miyauchi S."/>
            <person name="Thiergart T."/>
            <person name="Pickel B."/>
            <person name="Atanasova L."/>
            <person name="Karlsson M."/>
            <person name="Huettel B."/>
            <person name="Barry K.W."/>
            <person name="Haridas S."/>
            <person name="Chen C."/>
            <person name="Bauer D."/>
            <person name="Andreopoulos W."/>
            <person name="Pangilinan J."/>
            <person name="LaButti K."/>
            <person name="Riley R."/>
            <person name="Lipzen A."/>
            <person name="Clum A."/>
            <person name="Drula E."/>
            <person name="Henrissat B."/>
            <person name="Kohler A."/>
            <person name="Grigoriev I.V."/>
            <person name="Martin F.M."/>
            <person name="Hacquard S."/>
        </authorList>
    </citation>
    <scope>NUCLEOTIDE SEQUENCE [LARGE SCALE GENOMIC DNA]</scope>
    <source>
        <strain evidence="1 2">MPI-SDFR-AT-0079</strain>
    </source>
</reference>
<name>A0ACB7PP71_9PEZI</name>
<comment type="caution">
    <text evidence="1">The sequence shown here is derived from an EMBL/GenBank/DDBJ whole genome shotgun (WGS) entry which is preliminary data.</text>
</comment>
<sequence>MGCWAVIWISLLASTSLQKRDEKTARRQGRRNNFIIASIRILQDGALEEAARPVSGSRALGNIQRQFGAYKL</sequence>
<protein>
    <submittedName>
        <fullName evidence="1">Uncharacterized protein</fullName>
    </submittedName>
</protein>
<evidence type="ECO:0000313" key="2">
    <source>
        <dbReference type="Proteomes" id="UP000724584"/>
    </source>
</evidence>
<proteinExistence type="predicted"/>
<dbReference type="EMBL" id="JAGIZQ010000001">
    <property type="protein sequence ID" value="KAH6650654.1"/>
    <property type="molecule type" value="Genomic_DNA"/>
</dbReference>
<accession>A0ACB7PP71</accession>
<dbReference type="Proteomes" id="UP000724584">
    <property type="component" value="Unassembled WGS sequence"/>
</dbReference>
<keyword evidence="2" id="KW-1185">Reference proteome</keyword>
<feature type="non-terminal residue" evidence="1">
    <location>
        <position position="72"/>
    </location>
</feature>